<keyword evidence="3" id="KW-0645">Protease</keyword>
<dbReference type="PANTHER" id="PTHR11733:SF167">
    <property type="entry name" value="FI17812P1-RELATED"/>
    <property type="match status" value="1"/>
</dbReference>
<dbReference type="SUPFAM" id="SSF55486">
    <property type="entry name" value="Metalloproteases ('zincins'), catalytic domain"/>
    <property type="match status" value="1"/>
</dbReference>
<keyword evidence="7" id="KW-0482">Metalloprotease</keyword>
<proteinExistence type="inferred from homology"/>
<evidence type="ECO:0000256" key="3">
    <source>
        <dbReference type="ARBA" id="ARBA00022670"/>
    </source>
</evidence>
<evidence type="ECO:0000256" key="6">
    <source>
        <dbReference type="ARBA" id="ARBA00022833"/>
    </source>
</evidence>
<keyword evidence="12" id="KW-1185">Reference proteome</keyword>
<evidence type="ECO:0000313" key="11">
    <source>
        <dbReference type="EMBL" id="MBB5056446.1"/>
    </source>
</evidence>
<keyword evidence="5 11" id="KW-0378">Hydrolase</keyword>
<dbReference type="Pfam" id="PF05649">
    <property type="entry name" value="Peptidase_M13_N"/>
    <property type="match status" value="1"/>
</dbReference>
<keyword evidence="4" id="KW-0479">Metal-binding</keyword>
<dbReference type="Proteomes" id="UP000540989">
    <property type="component" value="Unassembled WGS sequence"/>
</dbReference>
<feature type="domain" description="Peptidase M13 C-terminal" evidence="9">
    <location>
        <begin position="491"/>
        <end position="699"/>
    </location>
</feature>
<dbReference type="GO" id="GO:0005886">
    <property type="term" value="C:plasma membrane"/>
    <property type="evidence" value="ECO:0007669"/>
    <property type="project" value="TreeGrafter"/>
</dbReference>
<keyword evidence="8" id="KW-0732">Signal</keyword>
<evidence type="ECO:0000259" key="10">
    <source>
        <dbReference type="Pfam" id="PF05649"/>
    </source>
</evidence>
<evidence type="ECO:0000256" key="1">
    <source>
        <dbReference type="ARBA" id="ARBA00001947"/>
    </source>
</evidence>
<organism evidence="11 12">
    <name type="scientific">Granulicella aggregans</name>
    <dbReference type="NCBI Taxonomy" id="474949"/>
    <lineage>
        <taxon>Bacteria</taxon>
        <taxon>Pseudomonadati</taxon>
        <taxon>Acidobacteriota</taxon>
        <taxon>Terriglobia</taxon>
        <taxon>Terriglobales</taxon>
        <taxon>Acidobacteriaceae</taxon>
        <taxon>Granulicella</taxon>
    </lineage>
</organism>
<feature type="chain" id="PRO_5031172261" evidence="8">
    <location>
        <begin position="19"/>
        <end position="700"/>
    </location>
</feature>
<protein>
    <submittedName>
        <fullName evidence="11">Putative endopeptidase</fullName>
        <ecNumber evidence="11">3.4.24.-</ecNumber>
    </submittedName>
</protein>
<evidence type="ECO:0000256" key="4">
    <source>
        <dbReference type="ARBA" id="ARBA00022723"/>
    </source>
</evidence>
<accession>A0A7W8E2J7</accession>
<evidence type="ECO:0000313" key="12">
    <source>
        <dbReference type="Proteomes" id="UP000540989"/>
    </source>
</evidence>
<evidence type="ECO:0000256" key="7">
    <source>
        <dbReference type="ARBA" id="ARBA00023049"/>
    </source>
</evidence>
<name>A0A7W8E2J7_9BACT</name>
<evidence type="ECO:0000259" key="9">
    <source>
        <dbReference type="Pfam" id="PF01431"/>
    </source>
</evidence>
<feature type="signal peptide" evidence="8">
    <location>
        <begin position="1"/>
        <end position="18"/>
    </location>
</feature>
<dbReference type="InterPro" id="IPR024079">
    <property type="entry name" value="MetalloPept_cat_dom_sf"/>
</dbReference>
<dbReference type="PROSITE" id="PS51885">
    <property type="entry name" value="NEPRILYSIN"/>
    <property type="match status" value="1"/>
</dbReference>
<comment type="caution">
    <text evidence="11">The sequence shown here is derived from an EMBL/GenBank/DDBJ whole genome shotgun (WGS) entry which is preliminary data.</text>
</comment>
<evidence type="ECO:0000256" key="5">
    <source>
        <dbReference type="ARBA" id="ARBA00022801"/>
    </source>
</evidence>
<dbReference type="InterPro" id="IPR018497">
    <property type="entry name" value="Peptidase_M13_C"/>
</dbReference>
<dbReference type="GO" id="GO:0016485">
    <property type="term" value="P:protein processing"/>
    <property type="evidence" value="ECO:0007669"/>
    <property type="project" value="TreeGrafter"/>
</dbReference>
<reference evidence="11 12" key="1">
    <citation type="submission" date="2020-08" db="EMBL/GenBank/DDBJ databases">
        <title>Genomic Encyclopedia of Type Strains, Phase IV (KMG-V): Genome sequencing to study the core and pangenomes of soil and plant-associated prokaryotes.</title>
        <authorList>
            <person name="Whitman W."/>
        </authorList>
    </citation>
    <scope>NUCLEOTIDE SEQUENCE [LARGE SCALE GENOMIC DNA]</scope>
    <source>
        <strain evidence="11 12">M8UP14</strain>
    </source>
</reference>
<dbReference type="InterPro" id="IPR008753">
    <property type="entry name" value="Peptidase_M13_N"/>
</dbReference>
<evidence type="ECO:0000256" key="2">
    <source>
        <dbReference type="ARBA" id="ARBA00007357"/>
    </source>
</evidence>
<dbReference type="InterPro" id="IPR042089">
    <property type="entry name" value="Peptidase_M13_dom_2"/>
</dbReference>
<comment type="cofactor">
    <cofactor evidence="1">
        <name>Zn(2+)</name>
        <dbReference type="ChEBI" id="CHEBI:29105"/>
    </cofactor>
</comment>
<sequence>MRIQSIPSLLVLSGSLLAATCQSQSLVSAPEIIFDTPSGPSSEPRKPVSFDLSAIDKTADPCTNFYQYACGNWMKNNPIPSDQVRWGRFNELSERNIYLLYSDLKSAADAPKTPLQKKYGDYFAACMNVDLADQLGAKALAPELAVIEKLGDKKQLAALNLELEHKFGDGHLLNLGVQQDQIDSSKQILGTGQGGLTLPDRDYYLTDDDRSKTIREQYVAHATKMFVLLGDTPEKAATEAADVMRIETALATGSMPRVEMRDPAKRYHIMTIAEVSALSPDYNWKQFLDGVGVGQATTLNVASPGYVKTVNAEIEAEPISAIKSYFRWHALHGAAPYLSAPFIDENFAFFNQTLNGQKEQQPRWKRCTRLTDAALGEAVGQDWVKQNFPPDAKASMEKLVAALEKALGEDIQSLDWMSDATKKEAEAKLGTIQQKIGYPKNWRDYSTLTVRREDLLGNLQRNDIFESKRNLSKLGKPVDNMEWGMTPPTVNAYYNPPQNNINFPAGILQPPFYSNSIDPAVNFGGIGVVIGHEMTHGFDDQGSKYDLHGNVRTWFTPEDLTQFQAKTGCIADEYSGFEVAPGQKLNGKLTLGENTADNGGIRIAFQALQETLANDPTALAGYSDGKKDDFTPAQRFFIGFGQVWCTNQTEQSARVLAKTDPHSTGEWRTNGTVQNFDQFGKAFGCKVGQPMMPASSCRVW</sequence>
<gene>
    <name evidence="11" type="ORF">HDF16_001131</name>
</gene>
<feature type="domain" description="Peptidase M13 N-terminal" evidence="10">
    <location>
        <begin position="61"/>
        <end position="439"/>
    </location>
</feature>
<keyword evidence="6" id="KW-0862">Zinc</keyword>
<dbReference type="EC" id="3.4.24.-" evidence="11"/>
<dbReference type="Gene3D" id="3.40.390.10">
    <property type="entry name" value="Collagenase (Catalytic Domain)"/>
    <property type="match status" value="1"/>
</dbReference>
<comment type="similarity">
    <text evidence="2">Belongs to the peptidase M13 family.</text>
</comment>
<dbReference type="CDD" id="cd08662">
    <property type="entry name" value="M13"/>
    <property type="match status" value="1"/>
</dbReference>
<dbReference type="GO" id="GO:0004222">
    <property type="term" value="F:metalloendopeptidase activity"/>
    <property type="evidence" value="ECO:0007669"/>
    <property type="project" value="InterPro"/>
</dbReference>
<dbReference type="InterPro" id="IPR000718">
    <property type="entry name" value="Peptidase_M13"/>
</dbReference>
<dbReference type="Pfam" id="PF01431">
    <property type="entry name" value="Peptidase_M13"/>
    <property type="match status" value="1"/>
</dbReference>
<dbReference type="EMBL" id="JACHIP010000002">
    <property type="protein sequence ID" value="MBB5056446.1"/>
    <property type="molecule type" value="Genomic_DNA"/>
</dbReference>
<evidence type="ECO:0000256" key="8">
    <source>
        <dbReference type="SAM" id="SignalP"/>
    </source>
</evidence>
<dbReference type="Gene3D" id="1.10.1380.10">
    <property type="entry name" value="Neutral endopeptidase , domain2"/>
    <property type="match status" value="1"/>
</dbReference>
<dbReference type="PRINTS" id="PR00786">
    <property type="entry name" value="NEPRILYSIN"/>
</dbReference>
<dbReference type="RefSeq" id="WP_184214386.1">
    <property type="nucleotide sequence ID" value="NZ_JACHIP010000002.1"/>
</dbReference>
<dbReference type="GO" id="GO:0046872">
    <property type="term" value="F:metal ion binding"/>
    <property type="evidence" value="ECO:0007669"/>
    <property type="project" value="UniProtKB-KW"/>
</dbReference>
<dbReference type="AlphaFoldDB" id="A0A7W8E2J7"/>
<dbReference type="PANTHER" id="PTHR11733">
    <property type="entry name" value="ZINC METALLOPROTEASE FAMILY M13 NEPRILYSIN-RELATED"/>
    <property type="match status" value="1"/>
</dbReference>